<dbReference type="PROSITE" id="PS51208">
    <property type="entry name" value="AUTOTRANSPORTER"/>
    <property type="match status" value="1"/>
</dbReference>
<organism evidence="2 3">
    <name type="scientific">Brucella intermedia</name>
    <dbReference type="NCBI Taxonomy" id="94625"/>
    <lineage>
        <taxon>Bacteria</taxon>
        <taxon>Pseudomonadati</taxon>
        <taxon>Pseudomonadota</taxon>
        <taxon>Alphaproteobacteria</taxon>
        <taxon>Hyphomicrobiales</taxon>
        <taxon>Brucellaceae</taxon>
        <taxon>Brucella/Ochrobactrum group</taxon>
        <taxon>Brucella</taxon>
    </lineage>
</organism>
<evidence type="ECO:0000259" key="1">
    <source>
        <dbReference type="PROSITE" id="PS51208"/>
    </source>
</evidence>
<evidence type="ECO:0000313" key="2">
    <source>
        <dbReference type="EMBL" id="HHV69657.1"/>
    </source>
</evidence>
<dbReference type="InterPro" id="IPR005546">
    <property type="entry name" value="Autotransporte_beta"/>
</dbReference>
<comment type="caution">
    <text evidence="2">The sequence shown here is derived from an EMBL/GenBank/DDBJ whole genome shotgun (WGS) entry which is preliminary data.</text>
</comment>
<dbReference type="Proteomes" id="UP000551563">
    <property type="component" value="Unassembled WGS sequence"/>
</dbReference>
<dbReference type="AlphaFoldDB" id="A0A7V6PEV0"/>
<reference evidence="2 3" key="1">
    <citation type="journal article" date="2020" name="Biotechnol. Biofuels">
        <title>New insights from the biogas microbiome by comprehensive genome-resolved metagenomics of nearly 1600 species originating from multiple anaerobic digesters.</title>
        <authorList>
            <person name="Campanaro S."/>
            <person name="Treu L."/>
            <person name="Rodriguez-R L.M."/>
            <person name="Kovalovszki A."/>
            <person name="Ziels R.M."/>
            <person name="Maus I."/>
            <person name="Zhu X."/>
            <person name="Kougias P.G."/>
            <person name="Basile A."/>
            <person name="Luo G."/>
            <person name="Schluter A."/>
            <person name="Konstantinidis K.T."/>
            <person name="Angelidaki I."/>
        </authorList>
    </citation>
    <scope>NUCLEOTIDE SEQUENCE [LARGE SCALE GENOMIC DNA]</scope>
    <source>
        <strain evidence="2">AS04akNAM_66</strain>
    </source>
</reference>
<dbReference type="Gene3D" id="2.40.128.130">
    <property type="entry name" value="Autotransporter beta-domain"/>
    <property type="match status" value="1"/>
</dbReference>
<dbReference type="GO" id="GO:0019867">
    <property type="term" value="C:outer membrane"/>
    <property type="evidence" value="ECO:0007669"/>
    <property type="project" value="InterPro"/>
</dbReference>
<evidence type="ECO:0000313" key="3">
    <source>
        <dbReference type="Proteomes" id="UP000551563"/>
    </source>
</evidence>
<feature type="domain" description="Autotransporter" evidence="1">
    <location>
        <begin position="1"/>
        <end position="275"/>
    </location>
</feature>
<sequence>MGLYLRAWTRQDDDGNAGAAKSSIGGFITGIDGAFLETWRLGLLAGYSRSSFDIEDRGSSGSSDNFTLAAYAGTEWPLVNGRALAFRSGLSYTWHDVDTTRSVAFPGFTDNLTGEYEAGTFQVFGELGYKFRYGKSLFEPYAGLAHVRLRSDRFNETGQTAAALSVQPDTMDTRFSSLGLRASTELTFGAVVASAQTDIGWRHAYGDITPSSDASFIGSNAFTVYGLPIAEDAAFVGAAVKFNLTQDAKLGLSYNGQFASDAKRNGFNVKLNVDF</sequence>
<gene>
    <name evidence="2" type="ORF">GXX48_18770</name>
</gene>
<protein>
    <submittedName>
        <fullName evidence="2">Autotransporter domain-containing protein</fullName>
    </submittedName>
</protein>
<dbReference type="SUPFAM" id="SSF103515">
    <property type="entry name" value="Autotransporter"/>
    <property type="match status" value="1"/>
</dbReference>
<dbReference type="EMBL" id="DUMN01000529">
    <property type="protein sequence ID" value="HHV69657.1"/>
    <property type="molecule type" value="Genomic_DNA"/>
</dbReference>
<proteinExistence type="predicted"/>
<dbReference type="NCBIfam" id="TIGR01414">
    <property type="entry name" value="autotrans_barl"/>
    <property type="match status" value="1"/>
</dbReference>
<accession>A0A7V6PEV0</accession>
<name>A0A7V6PEV0_9HYPH</name>
<dbReference type="SMART" id="SM00869">
    <property type="entry name" value="Autotransporter"/>
    <property type="match status" value="1"/>
</dbReference>
<dbReference type="InterPro" id="IPR036709">
    <property type="entry name" value="Autotransporte_beta_dom_sf"/>
</dbReference>
<dbReference type="InterPro" id="IPR006315">
    <property type="entry name" value="OM_autotransptr_brl_dom"/>
</dbReference>
<dbReference type="Pfam" id="PF03797">
    <property type="entry name" value="Autotransporter"/>
    <property type="match status" value="1"/>
</dbReference>